<evidence type="ECO:0000313" key="3">
    <source>
        <dbReference type="Proteomes" id="UP001054252"/>
    </source>
</evidence>
<dbReference type="CDD" id="cd14686">
    <property type="entry name" value="bZIP"/>
    <property type="match status" value="1"/>
</dbReference>
<dbReference type="Proteomes" id="UP001054252">
    <property type="component" value="Unassembled WGS sequence"/>
</dbReference>
<reference evidence="2 3" key="1">
    <citation type="journal article" date="2021" name="Commun. Biol.">
        <title>The genome of Shorea leprosula (Dipterocarpaceae) highlights the ecological relevance of drought in aseasonal tropical rainforests.</title>
        <authorList>
            <person name="Ng K.K.S."/>
            <person name="Kobayashi M.J."/>
            <person name="Fawcett J.A."/>
            <person name="Hatakeyama M."/>
            <person name="Paape T."/>
            <person name="Ng C.H."/>
            <person name="Ang C.C."/>
            <person name="Tnah L.H."/>
            <person name="Lee C.T."/>
            <person name="Nishiyama T."/>
            <person name="Sese J."/>
            <person name="O'Brien M.J."/>
            <person name="Copetti D."/>
            <person name="Mohd Noor M.I."/>
            <person name="Ong R.C."/>
            <person name="Putra M."/>
            <person name="Sireger I.Z."/>
            <person name="Indrioko S."/>
            <person name="Kosugi Y."/>
            <person name="Izuno A."/>
            <person name="Isagi Y."/>
            <person name="Lee S.L."/>
            <person name="Shimizu K.K."/>
        </authorList>
    </citation>
    <scope>NUCLEOTIDE SEQUENCE [LARGE SCALE GENOMIC DNA]</scope>
    <source>
        <strain evidence="2">214</strain>
    </source>
</reference>
<accession>A0AAV5JW00</accession>
<name>A0AAV5JW00_9ROSI</name>
<feature type="compositionally biased region" description="Basic and acidic residues" evidence="1">
    <location>
        <begin position="1"/>
        <end position="19"/>
    </location>
</feature>
<evidence type="ECO:0000256" key="1">
    <source>
        <dbReference type="SAM" id="MobiDB-lite"/>
    </source>
</evidence>
<dbReference type="EMBL" id="BPVZ01000044">
    <property type="protein sequence ID" value="GKV15782.1"/>
    <property type="molecule type" value="Genomic_DNA"/>
</dbReference>
<evidence type="ECO:0008006" key="4">
    <source>
        <dbReference type="Google" id="ProtNLM"/>
    </source>
</evidence>
<comment type="caution">
    <text evidence="2">The sequence shown here is derived from an EMBL/GenBank/DDBJ whole genome shotgun (WGS) entry which is preliminary data.</text>
</comment>
<feature type="compositionally biased region" description="Polar residues" evidence="1">
    <location>
        <begin position="24"/>
        <end position="52"/>
    </location>
</feature>
<sequence length="375" mass="42789">MDQVTEHRLDQPADSREGLVLDQRQGSQAPAPTRLLTSQNLGQTLATSTGDSDSQRNIGENGEEERRVRKRKIDRAYRQRKKDGKKALEDENDRLKQENDEQKQRIKSMLEDNEKLKWKLEEREGLCNSLQDRIAGANVQSMSTTYMQQLLDGVKLGIFSLNQKVDGLQQNITQLLGTQVYASQSDTLISPDFQADWTTRPLTRLDGTSRMRPTFQSPETFTDDSHVLPYFLPQQQVGQTAYPNDVLPQFSSHEGQGVNSAIEPQPFMQGLSDQYQFSSENLNLFSNFQPPFSQFSSEESDFSLGWSVKHCVLSSSTPKVKICVSFIISFALHELGLEFFHFYMCIGFSVSKVEERRTTWTQSCKEHRANYSEDT</sequence>
<keyword evidence="3" id="KW-1185">Reference proteome</keyword>
<organism evidence="2 3">
    <name type="scientific">Rubroshorea leprosula</name>
    <dbReference type="NCBI Taxonomy" id="152421"/>
    <lineage>
        <taxon>Eukaryota</taxon>
        <taxon>Viridiplantae</taxon>
        <taxon>Streptophyta</taxon>
        <taxon>Embryophyta</taxon>
        <taxon>Tracheophyta</taxon>
        <taxon>Spermatophyta</taxon>
        <taxon>Magnoliopsida</taxon>
        <taxon>eudicotyledons</taxon>
        <taxon>Gunneridae</taxon>
        <taxon>Pentapetalae</taxon>
        <taxon>rosids</taxon>
        <taxon>malvids</taxon>
        <taxon>Malvales</taxon>
        <taxon>Dipterocarpaceae</taxon>
        <taxon>Rubroshorea</taxon>
    </lineage>
</organism>
<gene>
    <name evidence="2" type="ORF">SLEP1_g26533</name>
</gene>
<proteinExistence type="predicted"/>
<protein>
    <recommendedName>
        <fullName evidence="4">BZIP domain-containing protein</fullName>
    </recommendedName>
</protein>
<feature type="region of interest" description="Disordered" evidence="1">
    <location>
        <begin position="1"/>
        <end position="105"/>
    </location>
</feature>
<feature type="compositionally biased region" description="Basic residues" evidence="1">
    <location>
        <begin position="68"/>
        <end position="84"/>
    </location>
</feature>
<feature type="compositionally biased region" description="Basic and acidic residues" evidence="1">
    <location>
        <begin position="85"/>
        <end position="105"/>
    </location>
</feature>
<evidence type="ECO:0000313" key="2">
    <source>
        <dbReference type="EMBL" id="GKV15782.1"/>
    </source>
</evidence>
<dbReference type="AlphaFoldDB" id="A0AAV5JW00"/>